<feature type="domain" description="Protein kinase" evidence="7">
    <location>
        <begin position="1"/>
        <end position="125"/>
    </location>
</feature>
<organism evidence="8 9">
    <name type="scientific">Actinoallomurus acaciae</name>
    <dbReference type="NCBI Taxonomy" id="502577"/>
    <lineage>
        <taxon>Bacteria</taxon>
        <taxon>Bacillati</taxon>
        <taxon>Actinomycetota</taxon>
        <taxon>Actinomycetes</taxon>
        <taxon>Streptosporangiales</taxon>
        <taxon>Thermomonosporaceae</taxon>
        <taxon>Actinoallomurus</taxon>
    </lineage>
</organism>
<evidence type="ECO:0000256" key="6">
    <source>
        <dbReference type="SAM" id="MobiDB-lite"/>
    </source>
</evidence>
<dbReference type="PANTHER" id="PTHR43671">
    <property type="entry name" value="SERINE/THREONINE-PROTEIN KINASE NEK"/>
    <property type="match status" value="1"/>
</dbReference>
<gene>
    <name evidence="8" type="ORF">ACFFNX_48060</name>
</gene>
<feature type="compositionally biased region" description="Basic and acidic residues" evidence="6">
    <location>
        <begin position="218"/>
        <end position="228"/>
    </location>
</feature>
<dbReference type="Proteomes" id="UP001589627">
    <property type="component" value="Unassembled WGS sequence"/>
</dbReference>
<feature type="compositionally biased region" description="Basic residues" evidence="6">
    <location>
        <begin position="292"/>
        <end position="301"/>
    </location>
</feature>
<evidence type="ECO:0000313" key="9">
    <source>
        <dbReference type="Proteomes" id="UP001589627"/>
    </source>
</evidence>
<keyword evidence="4" id="KW-0418">Kinase</keyword>
<dbReference type="InterPro" id="IPR050660">
    <property type="entry name" value="NEK_Ser/Thr_kinase"/>
</dbReference>
<reference evidence="8 9" key="1">
    <citation type="submission" date="2024-09" db="EMBL/GenBank/DDBJ databases">
        <authorList>
            <person name="Sun Q."/>
            <person name="Mori K."/>
        </authorList>
    </citation>
    <scope>NUCLEOTIDE SEQUENCE [LARGE SCALE GENOMIC DNA]</scope>
    <source>
        <strain evidence="8 9">TBRC 0563</strain>
    </source>
</reference>
<evidence type="ECO:0000313" key="8">
    <source>
        <dbReference type="EMBL" id="MFB9839929.1"/>
    </source>
</evidence>
<feature type="non-terminal residue" evidence="8">
    <location>
        <position position="301"/>
    </location>
</feature>
<evidence type="ECO:0000256" key="1">
    <source>
        <dbReference type="ARBA" id="ARBA00012513"/>
    </source>
</evidence>
<feature type="compositionally biased region" description="Basic and acidic residues" evidence="6">
    <location>
        <begin position="280"/>
        <end position="291"/>
    </location>
</feature>
<sequence length="301" mass="31394">MKPADIVLSPTGPRLIDFGIARQVGHTGGPTGPGMVVGSPGWIPPERLEHLPPTPAFDVFGWGCVVGYAATGRGGPDVIAQLSMSDPPDLDGLDDSLRGPVAKSLSRSPAGRPSTGPAPRTIPYARRPPVRRPGLDDSPRGPVTQALSKSPTGRPASAEPTTWPDQPDAAHEPVRETPTRTATRAGRLATRTGDPDPQQVPNRTPGPAEPTTWPDQPDAVHEPVRETPTRTTASGPDLPHTGDLDLFPPGASSPQVAPGRRPGCALAGTSFGVRAGRGGRHGDGGARDDRHRPRQARPRGA</sequence>
<dbReference type="Pfam" id="PF00069">
    <property type="entry name" value="Pkinase"/>
    <property type="match status" value="1"/>
</dbReference>
<keyword evidence="2" id="KW-0808">Transferase</keyword>
<evidence type="ECO:0000256" key="2">
    <source>
        <dbReference type="ARBA" id="ARBA00022679"/>
    </source>
</evidence>
<feature type="compositionally biased region" description="Low complexity" evidence="6">
    <location>
        <begin position="179"/>
        <end position="192"/>
    </location>
</feature>
<dbReference type="InterPro" id="IPR000719">
    <property type="entry name" value="Prot_kinase_dom"/>
</dbReference>
<evidence type="ECO:0000256" key="3">
    <source>
        <dbReference type="ARBA" id="ARBA00022741"/>
    </source>
</evidence>
<keyword evidence="9" id="KW-1185">Reference proteome</keyword>
<dbReference type="EC" id="2.7.11.1" evidence="1"/>
<accession>A0ABV5Z0U5</accession>
<dbReference type="Gene3D" id="1.10.510.10">
    <property type="entry name" value="Transferase(Phosphotransferase) domain 1"/>
    <property type="match status" value="1"/>
</dbReference>
<dbReference type="PROSITE" id="PS50011">
    <property type="entry name" value="PROTEIN_KINASE_DOM"/>
    <property type="match status" value="1"/>
</dbReference>
<feature type="compositionally biased region" description="Basic and acidic residues" evidence="6">
    <location>
        <begin position="168"/>
        <end position="178"/>
    </location>
</feature>
<evidence type="ECO:0000259" key="7">
    <source>
        <dbReference type="PROSITE" id="PS50011"/>
    </source>
</evidence>
<dbReference type="EMBL" id="JBHLZP010000854">
    <property type="protein sequence ID" value="MFB9839929.1"/>
    <property type="molecule type" value="Genomic_DNA"/>
</dbReference>
<keyword evidence="3" id="KW-0547">Nucleotide-binding</keyword>
<protein>
    <recommendedName>
        <fullName evidence="1">non-specific serine/threonine protein kinase</fullName>
        <ecNumber evidence="1">2.7.11.1</ecNumber>
    </recommendedName>
</protein>
<dbReference type="InterPro" id="IPR011009">
    <property type="entry name" value="Kinase-like_dom_sf"/>
</dbReference>
<comment type="caution">
    <text evidence="8">The sequence shown here is derived from an EMBL/GenBank/DDBJ whole genome shotgun (WGS) entry which is preliminary data.</text>
</comment>
<dbReference type="PANTHER" id="PTHR43671:SF13">
    <property type="entry name" value="SERINE_THREONINE-PROTEIN KINASE NEK2"/>
    <property type="match status" value="1"/>
</dbReference>
<evidence type="ECO:0000256" key="5">
    <source>
        <dbReference type="ARBA" id="ARBA00022840"/>
    </source>
</evidence>
<evidence type="ECO:0000256" key="4">
    <source>
        <dbReference type="ARBA" id="ARBA00022777"/>
    </source>
</evidence>
<dbReference type="SUPFAM" id="SSF56112">
    <property type="entry name" value="Protein kinase-like (PK-like)"/>
    <property type="match status" value="1"/>
</dbReference>
<proteinExistence type="predicted"/>
<keyword evidence="5" id="KW-0067">ATP-binding</keyword>
<name>A0ABV5Z0U5_9ACTN</name>
<feature type="region of interest" description="Disordered" evidence="6">
    <location>
        <begin position="79"/>
        <end position="301"/>
    </location>
</feature>